<keyword evidence="1" id="KW-0812">Transmembrane</keyword>
<keyword evidence="1" id="KW-1133">Transmembrane helix</keyword>
<protein>
    <submittedName>
        <fullName evidence="2">Uncharacterized protein</fullName>
    </submittedName>
</protein>
<comment type="caution">
    <text evidence="2">The sequence shown here is derived from an EMBL/GenBank/DDBJ whole genome shotgun (WGS) entry which is preliminary data.</text>
</comment>
<evidence type="ECO:0000256" key="1">
    <source>
        <dbReference type="SAM" id="Phobius"/>
    </source>
</evidence>
<keyword evidence="1" id="KW-0472">Membrane</keyword>
<accession>A0A2N1PVD0</accession>
<sequence>MVTSIRHEKINICCFRLALIVMVLMAITGSGTVLAVMESEKNSETFAQTPFGEMALRQKTVLASELIEFPGRRRGHDFGLNFPFTVSNQLIRPDSEDGIEHSRERGIFISRSSGGNYTADIGEYRVDYAIEFHTDEVEELAGDPDVPGLEPVYTPFTMIRQIRLRIWIFHNDSDIVEEPVRDLLVTPIKVDTARRGLAYEVSLPPLRFTLKLQDFQRGLDELGRYSFDSVRFLLDVENSATFAGGPVDNARQTP</sequence>
<dbReference type="EMBL" id="PGXC01000001">
    <property type="protein sequence ID" value="PKK92293.1"/>
    <property type="molecule type" value="Genomic_DNA"/>
</dbReference>
<name>A0A2N1PVD0_9BACT</name>
<feature type="transmembrane region" description="Helical" evidence="1">
    <location>
        <begin position="12"/>
        <end position="37"/>
    </location>
</feature>
<evidence type="ECO:0000313" key="3">
    <source>
        <dbReference type="Proteomes" id="UP000233256"/>
    </source>
</evidence>
<proteinExistence type="predicted"/>
<evidence type="ECO:0000313" key="2">
    <source>
        <dbReference type="EMBL" id="PKK92293.1"/>
    </source>
</evidence>
<dbReference type="AlphaFoldDB" id="A0A2N1PVD0"/>
<gene>
    <name evidence="2" type="ORF">CVV64_02445</name>
</gene>
<reference evidence="2 3" key="1">
    <citation type="journal article" date="2017" name="ISME J.">
        <title>Potential for microbial H2 and metal transformations associated with novel bacteria and archaea in deep terrestrial subsurface sediments.</title>
        <authorList>
            <person name="Hernsdorf A.W."/>
            <person name="Amano Y."/>
            <person name="Miyakawa K."/>
            <person name="Ise K."/>
            <person name="Suzuki Y."/>
            <person name="Anantharaman K."/>
            <person name="Probst A."/>
            <person name="Burstein D."/>
            <person name="Thomas B.C."/>
            <person name="Banfield J.F."/>
        </authorList>
    </citation>
    <scope>NUCLEOTIDE SEQUENCE [LARGE SCALE GENOMIC DNA]</scope>
    <source>
        <strain evidence="2">HGW-Wallbacteria-1</strain>
    </source>
</reference>
<organism evidence="2 3">
    <name type="scientific">Candidatus Wallbacteria bacterium HGW-Wallbacteria-1</name>
    <dbReference type="NCBI Taxonomy" id="2013854"/>
    <lineage>
        <taxon>Bacteria</taxon>
        <taxon>Candidatus Walliibacteriota</taxon>
    </lineage>
</organism>
<dbReference type="Proteomes" id="UP000233256">
    <property type="component" value="Unassembled WGS sequence"/>
</dbReference>